<organism evidence="8 9">
    <name type="scientific">Haloarcula marismortui ATCC 33799</name>
    <dbReference type="NCBI Taxonomy" id="662475"/>
    <lineage>
        <taxon>Archaea</taxon>
        <taxon>Methanobacteriati</taxon>
        <taxon>Methanobacteriota</taxon>
        <taxon>Stenosarchaea group</taxon>
        <taxon>Halobacteria</taxon>
        <taxon>Halobacteriales</taxon>
        <taxon>Haloarculaceae</taxon>
        <taxon>Haloarcula</taxon>
    </lineage>
</organism>
<feature type="compositionally biased region" description="Low complexity" evidence="5">
    <location>
        <begin position="1"/>
        <end position="12"/>
    </location>
</feature>
<feature type="domain" description="Proliferating cell nuclear antigen PCNA C-terminal" evidence="7">
    <location>
        <begin position="276"/>
        <end position="389"/>
    </location>
</feature>
<dbReference type="InterPro" id="IPR000730">
    <property type="entry name" value="Pr_cel_nuc_antig"/>
</dbReference>
<feature type="region of interest" description="Disordered" evidence="5">
    <location>
        <begin position="1"/>
        <end position="28"/>
    </location>
</feature>
<protein>
    <recommendedName>
        <fullName evidence="4">DNA polymerase sliding clamp</fullName>
    </recommendedName>
    <alternativeName>
        <fullName evidence="4">Proliferating cell nuclear antigen homolog</fullName>
        <shortName evidence="4">PCNA</shortName>
    </alternativeName>
</protein>
<dbReference type="Gene3D" id="3.70.10.10">
    <property type="match status" value="1"/>
</dbReference>
<feature type="region of interest" description="Disordered" evidence="5">
    <location>
        <begin position="47"/>
        <end position="154"/>
    </location>
</feature>
<comment type="caution">
    <text evidence="8">The sequence shown here is derived from an EMBL/GenBank/DDBJ whole genome shotgun (WGS) entry which is preliminary data.</text>
</comment>
<dbReference type="SUPFAM" id="SSF55979">
    <property type="entry name" value="DNA clamp"/>
    <property type="match status" value="2"/>
</dbReference>
<sequence length="400" mass="43592">MSSASSQSESGSTVPEFTPENISNQLGIRTQPAASLAELDGWEEIKSGLEEDRNWEELDGVGPATAETLEMISSPFTRSEPESVVEGPEPSVEPTTPESEVEDDDGEGSSEQTDNQEDGVEDEDQEQESAASEDTAAEDSDDEIALSEVESPPSVFEATIEKSRVAPYFDAVSQHVDEAKIRIDDDGLNIRAVDPANVQMVDGSLSSLAFESYNAEMGVIGVNLSRLNSILGNANKSDLVHFQLDPEVRKLTITIENLEFTMALIDPDSIRQEPELPDLSLDAKVIIEGSEFRDAIKAVNMVADHTLFSYDHGHAEIYGEGDTDDATIDLSDNDGVHDITAHDAGDSLFSLDYLKNFKKMVNKDTMVTVRVGDDFPMMVEFGLKDGHIQIDGMLAPRIQD</sequence>
<dbReference type="GO" id="GO:0006275">
    <property type="term" value="P:regulation of DNA replication"/>
    <property type="evidence" value="ECO:0007669"/>
    <property type="project" value="UniProtKB-UniRule"/>
</dbReference>
<evidence type="ECO:0000256" key="3">
    <source>
        <dbReference type="ARBA" id="ARBA00023125"/>
    </source>
</evidence>
<dbReference type="Proteomes" id="UP000011687">
    <property type="component" value="Unassembled WGS sequence"/>
</dbReference>
<feature type="compositionally biased region" description="Basic and acidic residues" evidence="5">
    <location>
        <begin position="47"/>
        <end position="56"/>
    </location>
</feature>
<accession>M0K7V4</accession>
<comment type="similarity">
    <text evidence="1 4">Belongs to the PCNA family.</text>
</comment>
<evidence type="ECO:0000259" key="7">
    <source>
        <dbReference type="Pfam" id="PF02747"/>
    </source>
</evidence>
<proteinExistence type="inferred from homology"/>
<feature type="compositionally biased region" description="Acidic residues" evidence="5">
    <location>
        <begin position="135"/>
        <end position="145"/>
    </location>
</feature>
<dbReference type="HAMAP" id="MF_00317">
    <property type="entry name" value="DNApol_clamp_arch"/>
    <property type="match status" value="1"/>
</dbReference>
<name>M0K7V4_9EURY</name>
<feature type="compositionally biased region" description="Acidic residues" evidence="5">
    <location>
        <begin position="99"/>
        <end position="127"/>
    </location>
</feature>
<dbReference type="PANTHER" id="PTHR11352:SF0">
    <property type="entry name" value="PROLIFERATING CELL NUCLEAR ANTIGEN"/>
    <property type="match status" value="1"/>
</dbReference>
<dbReference type="InterPro" id="IPR022649">
    <property type="entry name" value="Pr_cel_nuc_antig_C"/>
</dbReference>
<keyword evidence="9" id="KW-1185">Reference proteome</keyword>
<evidence type="ECO:0000313" key="8">
    <source>
        <dbReference type="EMBL" id="EMA17291.1"/>
    </source>
</evidence>
<dbReference type="EMBL" id="AOLS01000061">
    <property type="protein sequence ID" value="EMA17291.1"/>
    <property type="molecule type" value="Genomic_DNA"/>
</dbReference>
<dbReference type="PATRIC" id="fig|662475.6.peg.2217"/>
<dbReference type="GO" id="GO:0003677">
    <property type="term" value="F:DNA binding"/>
    <property type="evidence" value="ECO:0007669"/>
    <property type="project" value="UniProtKB-UniRule"/>
</dbReference>
<evidence type="ECO:0000259" key="6">
    <source>
        <dbReference type="Pfam" id="PF00705"/>
    </source>
</evidence>
<keyword evidence="2 4" id="KW-0235">DNA replication</keyword>
<gene>
    <name evidence="4" type="primary">pcn</name>
    <name evidence="8" type="ORF">C435_11340</name>
</gene>
<dbReference type="GO" id="GO:0030337">
    <property type="term" value="F:DNA polymerase processivity factor activity"/>
    <property type="evidence" value="ECO:0007669"/>
    <property type="project" value="UniProtKB-UniRule"/>
</dbReference>
<dbReference type="GO" id="GO:0006272">
    <property type="term" value="P:leading strand elongation"/>
    <property type="evidence" value="ECO:0007669"/>
    <property type="project" value="TreeGrafter"/>
</dbReference>
<keyword evidence="3 4" id="KW-0238">DNA-binding</keyword>
<dbReference type="CDD" id="cd00577">
    <property type="entry name" value="PCNA"/>
    <property type="match status" value="1"/>
</dbReference>
<dbReference type="AlphaFoldDB" id="M0K7V4"/>
<evidence type="ECO:0000256" key="5">
    <source>
        <dbReference type="SAM" id="MobiDB-lite"/>
    </source>
</evidence>
<evidence type="ECO:0000256" key="4">
    <source>
        <dbReference type="HAMAP-Rule" id="MF_00317"/>
    </source>
</evidence>
<comment type="function">
    <text evidence="4">Sliding clamp subunit that acts as a moving platform for DNA processing. Responsible for tethering the catalytic subunit of DNA polymerase and other proteins to DNA during high-speed replication.</text>
</comment>
<evidence type="ECO:0000313" key="9">
    <source>
        <dbReference type="Proteomes" id="UP000011687"/>
    </source>
</evidence>
<dbReference type="PANTHER" id="PTHR11352">
    <property type="entry name" value="PROLIFERATING CELL NUCLEAR ANTIGEN"/>
    <property type="match status" value="1"/>
</dbReference>
<dbReference type="Pfam" id="PF02747">
    <property type="entry name" value="PCNA_C"/>
    <property type="match status" value="1"/>
</dbReference>
<evidence type="ECO:0000256" key="2">
    <source>
        <dbReference type="ARBA" id="ARBA00022705"/>
    </source>
</evidence>
<reference evidence="8 9" key="1">
    <citation type="journal article" date="2014" name="PLoS Genet.">
        <title>Phylogenetically driven sequencing of extremely halophilic archaea reveals strategies for static and dynamic osmo-response.</title>
        <authorList>
            <person name="Becker E.A."/>
            <person name="Seitzer P.M."/>
            <person name="Tritt A."/>
            <person name="Larsen D."/>
            <person name="Krusor M."/>
            <person name="Yao A.I."/>
            <person name="Wu D."/>
            <person name="Madern D."/>
            <person name="Eisen J.A."/>
            <person name="Darling A.E."/>
            <person name="Facciotti M.T."/>
        </authorList>
    </citation>
    <scope>NUCLEOTIDE SEQUENCE [LARGE SCALE GENOMIC DNA]</scope>
    <source>
        <strain evidence="8 9">ATCC 33799</strain>
    </source>
</reference>
<feature type="domain" description="Proliferating cell nuclear antigen PCNA N-terminal" evidence="6">
    <location>
        <begin position="157"/>
        <end position="257"/>
    </location>
</feature>
<feature type="compositionally biased region" description="Low complexity" evidence="5">
    <location>
        <begin position="82"/>
        <end position="98"/>
    </location>
</feature>
<dbReference type="InterPro" id="IPR046938">
    <property type="entry name" value="DNA_clamp_sf"/>
</dbReference>
<dbReference type="NCBIfam" id="NF002222">
    <property type="entry name" value="PRK01115.1-5"/>
    <property type="match status" value="1"/>
</dbReference>
<dbReference type="Pfam" id="PF00705">
    <property type="entry name" value="PCNA_N"/>
    <property type="match status" value="1"/>
</dbReference>
<evidence type="ECO:0000256" key="1">
    <source>
        <dbReference type="ARBA" id="ARBA00010462"/>
    </source>
</evidence>
<comment type="subunit">
    <text evidence="4">Homotrimer. The subunits circularize to form a toroid; DNA passes through its center. Replication factor C (RFC) is required to load the toroid on the DNA.</text>
</comment>
<dbReference type="InterPro" id="IPR022648">
    <property type="entry name" value="Pr_cel_nuc_antig_N"/>
</dbReference>